<dbReference type="GO" id="GO:0061630">
    <property type="term" value="F:ubiquitin protein ligase activity"/>
    <property type="evidence" value="ECO:0007669"/>
    <property type="project" value="TreeGrafter"/>
</dbReference>
<proteinExistence type="predicted"/>
<dbReference type="InterPro" id="IPR000315">
    <property type="entry name" value="Znf_B-box"/>
</dbReference>
<reference evidence="3" key="1">
    <citation type="submission" date="2019-08" db="EMBL/GenBank/DDBJ databases">
        <title>The improved chromosome-level genome for the pearl oyster Pinctada fucata martensii using PacBio sequencing and Hi-C.</title>
        <authorList>
            <person name="Zheng Z."/>
        </authorList>
    </citation>
    <scope>NUCLEOTIDE SEQUENCE</scope>
    <source>
        <strain evidence="3">ZZ-2019</strain>
        <tissue evidence="3">Adductor muscle</tissue>
    </source>
</reference>
<evidence type="ECO:0000313" key="3">
    <source>
        <dbReference type="EMBL" id="KAK3103229.1"/>
    </source>
</evidence>
<dbReference type="AlphaFoldDB" id="A0AA89C6T7"/>
<name>A0AA89C6T7_PINIB</name>
<evidence type="ECO:0000259" key="2">
    <source>
        <dbReference type="PROSITE" id="PS50119"/>
    </source>
</evidence>
<keyword evidence="4" id="KW-1185">Reference proteome</keyword>
<organism evidence="3 4">
    <name type="scientific">Pinctada imbricata</name>
    <name type="common">Atlantic pearl-oyster</name>
    <name type="synonym">Pinctada martensii</name>
    <dbReference type="NCBI Taxonomy" id="66713"/>
    <lineage>
        <taxon>Eukaryota</taxon>
        <taxon>Metazoa</taxon>
        <taxon>Spiralia</taxon>
        <taxon>Lophotrochozoa</taxon>
        <taxon>Mollusca</taxon>
        <taxon>Bivalvia</taxon>
        <taxon>Autobranchia</taxon>
        <taxon>Pteriomorphia</taxon>
        <taxon>Pterioida</taxon>
        <taxon>Pterioidea</taxon>
        <taxon>Pteriidae</taxon>
        <taxon>Pinctada</taxon>
    </lineage>
</organism>
<dbReference type="Gene3D" id="3.30.160.60">
    <property type="entry name" value="Classic Zinc Finger"/>
    <property type="match status" value="1"/>
</dbReference>
<keyword evidence="1" id="KW-0863">Zinc-finger</keyword>
<dbReference type="PANTHER" id="PTHR25462">
    <property type="entry name" value="BONUS, ISOFORM C-RELATED"/>
    <property type="match status" value="1"/>
</dbReference>
<protein>
    <recommendedName>
        <fullName evidence="2">B box-type domain-containing protein</fullName>
    </recommendedName>
</protein>
<dbReference type="GO" id="GO:0008270">
    <property type="term" value="F:zinc ion binding"/>
    <property type="evidence" value="ECO:0007669"/>
    <property type="project" value="UniProtKB-KW"/>
</dbReference>
<comment type="caution">
    <text evidence="3">The sequence shown here is derived from an EMBL/GenBank/DDBJ whole genome shotgun (WGS) entry which is preliminary data.</text>
</comment>
<dbReference type="PANTHER" id="PTHR25462:SF296">
    <property type="entry name" value="MEIOTIC P26, ISOFORM F"/>
    <property type="match status" value="1"/>
</dbReference>
<dbReference type="InterPro" id="IPR011042">
    <property type="entry name" value="6-blade_b-propeller_TolB-like"/>
</dbReference>
<accession>A0AA89C6T7</accession>
<dbReference type="CDD" id="cd19756">
    <property type="entry name" value="Bbox2"/>
    <property type="match status" value="1"/>
</dbReference>
<feature type="domain" description="B box-type" evidence="2">
    <location>
        <begin position="10"/>
        <end position="51"/>
    </location>
</feature>
<dbReference type="Proteomes" id="UP001186944">
    <property type="component" value="Unassembled WGS sequence"/>
</dbReference>
<gene>
    <name evidence="3" type="ORF">FSP39_017592</name>
</gene>
<dbReference type="PROSITE" id="PS50119">
    <property type="entry name" value="ZF_BBOX"/>
    <property type="match status" value="1"/>
</dbReference>
<evidence type="ECO:0000313" key="4">
    <source>
        <dbReference type="Proteomes" id="UP001186944"/>
    </source>
</evidence>
<keyword evidence="1" id="KW-0479">Metal-binding</keyword>
<sequence>MAASLHTFQFALKLCENHYKKELIVYCKTCQEKICSSCIKEDHSTHDWDMITDILREKKRSLPEECKEIRTTQLPGLKEELSRFDRKIEDEEACLKQTTSTLNVSRQSYIDEINRLFDHRIDKCRQKSESTIQIYKDKREGLKQKVEYLKTMTTALDKDINTLPDHDILDMEKEMRDELEKALSFSVDKYMCTQVFVPGKMDVQALDNMIGELRSVSVEEMNDIDKDFHIISSIQAVSETNAWVMFYEDNYPKLIDREGTVLKSMKSPCIDDLIISNSGQFVLTNSLNQSLSVLTEVENAVRTWGTNPLHPTNISKTENDDILVTLRDGGDLYNLTPTSRRVVQRMSLTGKVLNTYEFREDGKTRLFTWPTRTAENKNTDICVVNNLSKNSGELIVLHTDGRIRFTYKGGGLKFKEFSPRDVDCDDKCRILLTEKNNRAIHMLNAEGMYLCTLCHYDKFSPFTISLYGSNLWCGFLGRKVKVLKYTI</sequence>
<dbReference type="SUPFAM" id="SSF57845">
    <property type="entry name" value="B-box zinc-binding domain"/>
    <property type="match status" value="1"/>
</dbReference>
<dbReference type="SUPFAM" id="SSF101898">
    <property type="entry name" value="NHL repeat"/>
    <property type="match status" value="1"/>
</dbReference>
<keyword evidence="1" id="KW-0862">Zinc</keyword>
<dbReference type="Pfam" id="PF00643">
    <property type="entry name" value="zf-B_box"/>
    <property type="match status" value="1"/>
</dbReference>
<dbReference type="Gene3D" id="2.120.10.30">
    <property type="entry name" value="TolB, C-terminal domain"/>
    <property type="match status" value="1"/>
</dbReference>
<dbReference type="EMBL" id="VSWD01000005">
    <property type="protein sequence ID" value="KAK3103229.1"/>
    <property type="molecule type" value="Genomic_DNA"/>
</dbReference>
<evidence type="ECO:0000256" key="1">
    <source>
        <dbReference type="PROSITE-ProRule" id="PRU00024"/>
    </source>
</evidence>
<dbReference type="InterPro" id="IPR047153">
    <property type="entry name" value="TRIM45/56/19-like"/>
</dbReference>